<dbReference type="InterPro" id="IPR022399">
    <property type="entry name" value="TadA-like_ATPase"/>
</dbReference>
<dbReference type="EMBL" id="JAUTAN010000001">
    <property type="protein sequence ID" value="MDQ1105556.1"/>
    <property type="molecule type" value="Genomic_DNA"/>
</dbReference>
<gene>
    <name evidence="5" type="ORF">QE405_002840</name>
</gene>
<dbReference type="SUPFAM" id="SSF52540">
    <property type="entry name" value="P-loop containing nucleoside triphosphate hydrolases"/>
    <property type="match status" value="2"/>
</dbReference>
<feature type="region of interest" description="Disordered" evidence="2">
    <location>
        <begin position="265"/>
        <end position="369"/>
    </location>
</feature>
<evidence type="ECO:0000313" key="6">
    <source>
        <dbReference type="Proteomes" id="UP001239215"/>
    </source>
</evidence>
<evidence type="ECO:0000259" key="4">
    <source>
        <dbReference type="Pfam" id="PF26563"/>
    </source>
</evidence>
<dbReference type="CDD" id="cd01130">
    <property type="entry name" value="VirB11-like_ATPase"/>
    <property type="match status" value="1"/>
</dbReference>
<feature type="domain" description="Bacterial type II secretion system protein E" evidence="3">
    <location>
        <begin position="442"/>
        <end position="718"/>
    </location>
</feature>
<reference evidence="5" key="1">
    <citation type="submission" date="2023-07" db="EMBL/GenBank/DDBJ databases">
        <title>Functional and genomic diversity of the sorghum phyllosphere microbiome.</title>
        <authorList>
            <person name="Shade A."/>
        </authorList>
    </citation>
    <scope>NUCLEOTIDE SEQUENCE</scope>
    <source>
        <strain evidence="5">SORGH_AS_1067</strain>
    </source>
</reference>
<dbReference type="InterPro" id="IPR001482">
    <property type="entry name" value="T2SS/T4SS_dom"/>
</dbReference>
<dbReference type="Proteomes" id="UP001239215">
    <property type="component" value="Unassembled WGS sequence"/>
</dbReference>
<dbReference type="Pfam" id="PF00437">
    <property type="entry name" value="T2SSE"/>
    <property type="match status" value="1"/>
</dbReference>
<dbReference type="NCBIfam" id="TIGR03819">
    <property type="entry name" value="heli_sec_ATPase"/>
    <property type="match status" value="1"/>
</dbReference>
<dbReference type="PANTHER" id="PTHR30486:SF6">
    <property type="entry name" value="TYPE IV PILUS RETRACTATION ATPASE PILT"/>
    <property type="match status" value="1"/>
</dbReference>
<dbReference type="RefSeq" id="WP_373459468.1">
    <property type="nucleotide sequence ID" value="NZ_JAUTAN010000001.1"/>
</dbReference>
<feature type="compositionally biased region" description="Basic residues" evidence="2">
    <location>
        <begin position="273"/>
        <end position="283"/>
    </location>
</feature>
<dbReference type="InterPro" id="IPR059050">
    <property type="entry name" value="Rv3660c_N"/>
</dbReference>
<dbReference type="GO" id="GO:0016887">
    <property type="term" value="F:ATP hydrolysis activity"/>
    <property type="evidence" value="ECO:0007669"/>
    <property type="project" value="InterPro"/>
</dbReference>
<protein>
    <submittedName>
        <fullName evidence="5">Secretion/DNA translocation related ATPase/secretion/DNA translocation related CpaE-like protein</fullName>
    </submittedName>
</protein>
<feature type="domain" description="Rv3660c-like CheY-like N-terminal" evidence="4">
    <location>
        <begin position="26"/>
        <end position="130"/>
    </location>
</feature>
<dbReference type="Gene3D" id="3.30.450.380">
    <property type="match status" value="1"/>
</dbReference>
<evidence type="ECO:0000256" key="2">
    <source>
        <dbReference type="SAM" id="MobiDB-lite"/>
    </source>
</evidence>
<feature type="region of interest" description="Disordered" evidence="2">
    <location>
        <begin position="1"/>
        <end position="21"/>
    </location>
</feature>
<comment type="similarity">
    <text evidence="1">Belongs to the GSP E family.</text>
</comment>
<evidence type="ECO:0000313" key="5">
    <source>
        <dbReference type="EMBL" id="MDQ1105556.1"/>
    </source>
</evidence>
<evidence type="ECO:0000256" key="1">
    <source>
        <dbReference type="ARBA" id="ARBA00006611"/>
    </source>
</evidence>
<dbReference type="AlphaFoldDB" id="A0AAJ1U062"/>
<dbReference type="NCBIfam" id="TIGR03815">
    <property type="entry name" value="CpaE_hom_Actino"/>
    <property type="match status" value="1"/>
</dbReference>
<proteinExistence type="inferred from homology"/>
<organism evidence="5 6">
    <name type="scientific">Nocardioides zeae</name>
    <dbReference type="NCBI Taxonomy" id="1457234"/>
    <lineage>
        <taxon>Bacteria</taxon>
        <taxon>Bacillati</taxon>
        <taxon>Actinomycetota</taxon>
        <taxon>Actinomycetes</taxon>
        <taxon>Propionibacteriales</taxon>
        <taxon>Nocardioidaceae</taxon>
        <taxon>Nocardioides</taxon>
    </lineage>
</organism>
<dbReference type="InterPro" id="IPR027417">
    <property type="entry name" value="P-loop_NTPase"/>
</dbReference>
<evidence type="ECO:0000259" key="3">
    <source>
        <dbReference type="Pfam" id="PF00437"/>
    </source>
</evidence>
<dbReference type="Pfam" id="PF26563">
    <property type="entry name" value="Rv3660c_N"/>
    <property type="match status" value="1"/>
</dbReference>
<dbReference type="PANTHER" id="PTHR30486">
    <property type="entry name" value="TWITCHING MOTILITY PROTEIN PILT"/>
    <property type="match status" value="1"/>
</dbReference>
<sequence length="775" mass="80306">MRRRRPGPTAAELRAAPPPPTRPVLVTRAAALAARVERLAAASGTSLHVTAGATEALAAWRRAPLVLVGQDVAVELAERRPARRAEVHVVASAEVGQEALRAALGLGAEGVVVLPDGEAWLGELLAAQEAVPHAARTVAVAGATGGAGATTLACLLGLLAAEDAPALVVDLDPAGAGVDRVLGLETVAGIRWSALDDVVGRLSGPALRDALPGRGGLRVLAWDDAGRGTGGGRGRADRPLPHPAVLAEVLAAAAKAHATVVVDVGRREDAGGRRRARPQRPRGGRGAGHRTGTGGRGPPGRRPRRPRPGGRGAPRAGRGRGRRGGCRRSPRRRAPARASPRGRGRPSRHRWPPAIAGPRPRWSRRARPAPRARAAVVGGRGGMSAAVGAVGPLVDLVRERLAGEGGDVTPARVAAALRAQGRPVGDATVLAVHEELRREVLGAGPLDPLLLRPGVSDVLVNGPAEVYVDVGRGLELTDVRFPDEAAVRRLAQRLAAQAGRRLDDAVPHVDARLADGTRFHAVLAPVARPGTLVSLRVPPRGRFGLEDLEARGAVSGPGARLLRRVVARRLAFLVSGGTGTGKTTLLGALLGLVPHDERIVLVEDASELRPDHPHVVALEARPPNVEGAGEVTVRTLVRQALRMRPDRLVVGEVRGAEVVDLLAALNTGHEGGCGTIHANGAGDVVARIEALAQAAGLSRAAAHAQVAAALDVVLHVARGRDGRRRLAQVAVPVRRDDGLVETRVAVAFDAAGRLVEHAGVDRLARLLDRDAGEPS</sequence>
<feature type="compositionally biased region" description="Basic residues" evidence="2">
    <location>
        <begin position="299"/>
        <end position="308"/>
    </location>
</feature>
<feature type="compositionally biased region" description="Basic residues" evidence="2">
    <location>
        <begin position="317"/>
        <end position="351"/>
    </location>
</feature>
<comment type="caution">
    <text evidence="5">The sequence shown here is derived from an EMBL/GenBank/DDBJ whole genome shotgun (WGS) entry which is preliminary data.</text>
</comment>
<feature type="compositionally biased region" description="Gly residues" evidence="2">
    <location>
        <begin position="284"/>
        <end position="298"/>
    </location>
</feature>
<dbReference type="Gene3D" id="3.40.50.300">
    <property type="entry name" value="P-loop containing nucleotide triphosphate hydrolases"/>
    <property type="match status" value="2"/>
</dbReference>
<name>A0AAJ1U062_9ACTN</name>
<dbReference type="InterPro" id="IPR050921">
    <property type="entry name" value="T4SS_GSP_E_ATPase"/>
</dbReference>
<dbReference type="InterPro" id="IPR022521">
    <property type="entry name" value="Rv3660c"/>
</dbReference>
<accession>A0AAJ1U062</accession>